<evidence type="ECO:0000256" key="1">
    <source>
        <dbReference type="SAM" id="MobiDB-lite"/>
    </source>
</evidence>
<proteinExistence type="predicted"/>
<organism evidence="3 4">
    <name type="scientific">Marasmius oreades</name>
    <name type="common">fairy-ring Marasmius</name>
    <dbReference type="NCBI Taxonomy" id="181124"/>
    <lineage>
        <taxon>Eukaryota</taxon>
        <taxon>Fungi</taxon>
        <taxon>Dikarya</taxon>
        <taxon>Basidiomycota</taxon>
        <taxon>Agaricomycotina</taxon>
        <taxon>Agaricomycetes</taxon>
        <taxon>Agaricomycetidae</taxon>
        <taxon>Agaricales</taxon>
        <taxon>Marasmiineae</taxon>
        <taxon>Marasmiaceae</taxon>
        <taxon>Marasmius</taxon>
    </lineage>
</organism>
<feature type="compositionally biased region" description="Polar residues" evidence="1">
    <location>
        <begin position="648"/>
        <end position="680"/>
    </location>
</feature>
<dbReference type="GeneID" id="66079882"/>
<accession>A0A9P7RU57</accession>
<dbReference type="OrthoDB" id="515401at2759"/>
<protein>
    <recommendedName>
        <fullName evidence="2">Nitrogen regulatory protein areA GATA-like domain-containing protein</fullName>
    </recommendedName>
</protein>
<feature type="compositionally biased region" description="Acidic residues" evidence="1">
    <location>
        <begin position="794"/>
        <end position="820"/>
    </location>
</feature>
<feature type="compositionally biased region" description="Polar residues" evidence="1">
    <location>
        <begin position="392"/>
        <end position="407"/>
    </location>
</feature>
<feature type="region of interest" description="Disordered" evidence="1">
    <location>
        <begin position="271"/>
        <end position="367"/>
    </location>
</feature>
<feature type="compositionally biased region" description="Low complexity" evidence="1">
    <location>
        <begin position="346"/>
        <end position="358"/>
    </location>
</feature>
<comment type="caution">
    <text evidence="3">The sequence shown here is derived from an EMBL/GenBank/DDBJ whole genome shotgun (WGS) entry which is preliminary data.</text>
</comment>
<feature type="compositionally biased region" description="Acidic residues" evidence="1">
    <location>
        <begin position="1187"/>
        <end position="1197"/>
    </location>
</feature>
<feature type="compositionally biased region" description="Polar residues" evidence="1">
    <location>
        <begin position="273"/>
        <end position="321"/>
    </location>
</feature>
<feature type="region of interest" description="Disordered" evidence="1">
    <location>
        <begin position="1061"/>
        <end position="1133"/>
    </location>
</feature>
<feature type="compositionally biased region" description="Basic residues" evidence="1">
    <location>
        <begin position="987"/>
        <end position="999"/>
    </location>
</feature>
<dbReference type="EMBL" id="CM032187">
    <property type="protein sequence ID" value="KAG7089098.1"/>
    <property type="molecule type" value="Genomic_DNA"/>
</dbReference>
<feature type="compositionally biased region" description="Polar residues" evidence="1">
    <location>
        <begin position="1091"/>
        <end position="1100"/>
    </location>
</feature>
<evidence type="ECO:0000313" key="4">
    <source>
        <dbReference type="Proteomes" id="UP001049176"/>
    </source>
</evidence>
<keyword evidence="4" id="KW-1185">Reference proteome</keyword>
<feature type="compositionally biased region" description="Low complexity" evidence="1">
    <location>
        <begin position="447"/>
        <end position="460"/>
    </location>
</feature>
<feature type="compositionally biased region" description="Acidic residues" evidence="1">
    <location>
        <begin position="686"/>
        <end position="699"/>
    </location>
</feature>
<feature type="compositionally biased region" description="Basic and acidic residues" evidence="1">
    <location>
        <begin position="481"/>
        <end position="496"/>
    </location>
</feature>
<gene>
    <name evidence="3" type="ORF">E1B28_010807</name>
</gene>
<dbReference type="Proteomes" id="UP001049176">
    <property type="component" value="Chromosome 7"/>
</dbReference>
<feature type="region of interest" description="Disordered" evidence="1">
    <location>
        <begin position="152"/>
        <end position="183"/>
    </location>
</feature>
<feature type="region of interest" description="Disordered" evidence="1">
    <location>
        <begin position="1149"/>
        <end position="1202"/>
    </location>
</feature>
<feature type="region of interest" description="Disordered" evidence="1">
    <location>
        <begin position="1393"/>
        <end position="1433"/>
    </location>
</feature>
<feature type="compositionally biased region" description="Polar residues" evidence="1">
    <location>
        <begin position="1240"/>
        <end position="1256"/>
    </location>
</feature>
<feature type="compositionally biased region" description="Basic residues" evidence="1">
    <location>
        <begin position="711"/>
        <end position="722"/>
    </location>
</feature>
<feature type="region of interest" description="Disordered" evidence="1">
    <location>
        <begin position="445"/>
        <end position="1011"/>
    </location>
</feature>
<feature type="domain" description="Nitrogen regulatory protein areA GATA-like" evidence="2">
    <location>
        <begin position="29"/>
        <end position="56"/>
    </location>
</feature>
<feature type="compositionally biased region" description="Basic and acidic residues" evidence="1">
    <location>
        <begin position="833"/>
        <end position="847"/>
    </location>
</feature>
<evidence type="ECO:0000259" key="2">
    <source>
        <dbReference type="Pfam" id="PF08550"/>
    </source>
</evidence>
<feature type="compositionally biased region" description="Low complexity" evidence="1">
    <location>
        <begin position="863"/>
        <end position="892"/>
    </location>
</feature>
<evidence type="ECO:0000313" key="3">
    <source>
        <dbReference type="EMBL" id="KAG7089098.1"/>
    </source>
</evidence>
<feature type="compositionally biased region" description="Low complexity" evidence="1">
    <location>
        <begin position="700"/>
        <end position="710"/>
    </location>
</feature>
<feature type="compositionally biased region" description="Low complexity" evidence="1">
    <location>
        <begin position="408"/>
        <end position="421"/>
    </location>
</feature>
<feature type="compositionally biased region" description="Low complexity" evidence="1">
    <location>
        <begin position="1222"/>
        <end position="1233"/>
    </location>
</feature>
<dbReference type="InterPro" id="IPR013860">
    <property type="entry name" value="AreA_GATA"/>
</dbReference>
<sequence length="1472" mass="157120">MLLDLPSPVLVVAPDVLRHLEGDQALSALWFLFSKCKSSVRDGQRLENISWRLWYREMAANHSYRPLTPNSPAFELADVPFVLSGEQSRRQPIGKVLHEMLLDTPSKTIQLQLLSEKEKKGFQPLQKPPPELTRSVTLLPTPDDEILSISFIPQDQPQHTRTVSSTSPSPSPSRGGGVATINFTSAPASGMTLFPRVVVVNPTPNPTPHPTPPATPTPVMSVRLPVAVSLSTPTSTTHTVPGKFSSSVQYLHSSTNPESSSDNSALFLHPLSRCSTQPPSTSVQGTSKQSASTRPSDLGTGTSSASIPRISKAQTVVSPSPAKTPSPNNPHNPVAVLSPQLPPSPDLSSSSACSWSESRTTGNTEHSISGITATVTTGNVNCRSNRCNNEVITASHHPPNTGSTILPSSSSGSSSSYRSSGGQAVLLPSVTQSDAAASVSARKFYLSSTTTTPSPASGSSFERRSDVSQMSVSPINEEEGSQERRVPQSSKPRETSHPNPNIAGPIIETALSQPPLPRTSPSDSSGSLPLRSTKRASPDSLPSQSHHVAHPKPSTSQANTSRRTSGNKYVHSRCTSESSQSRSRSRSRHRVADALTMTSTNVTPGKVNDLGGAKPRPRRKGSGDGGGPKVGGDRGRFARSQGYGIYQPHSQNPTSQTQVSKPQQNSPTTVRPRGAQQQSKKFCVGNEEDDEDWEDDDECSSMSRSTSLSHSRSRSRSTRSRSPRTVSSGVQQAQSRQPPSPLAQPSSGVTPQTNGKDSRSPESQKAVSHDQERPQKQLGTVLGLNGRQVVVMATDDDDDDDYDDDDDDDWEEEEEEEEEDGKANMKQNVPPKSAEKQVERKEEKVLDGDDGDWTSASDDDGGAVDVETTVTANAAAGTGTADSSRASAGTATHATPVYTNRSSLQGNGKGKRSQQPPPLTQQQPQQQRDENKPQHYPNPPAPQPLQRAYSSRHVGSTGGLLQPQPPPPPVKRTHSQQAQQQRQVPPNHRHPQHHHRPQRHPGVDISQAALEVQRQLDFFEKKPRPTWSDLPRTGSGLLSQLMNPDPDIFPVDHPYRFRYSSGDVGMPKGVTRLGVAPLTPTGDGRPPFHQAPQQKKSGISSGAPPQPPPTPTTKSSSPKVNRTIGRPMAPGLKMSKSAVALPVADAVTAASVKDAGPVNPLKKKNGSMTANPSVNGGYRPKGKPQDEVLEDDTDVDQPAEISSVAQRKLAVLAGRRDAVKHQQSQSQVKSSSSRILPDFSSRTATGTRVDSANPNPIQIQRTQSQYVPGATAMAAAPLPLGYPYNLPPAEPPSSPRTTRQLMLRKEMSESVRCNLFWSRQLSRAETSGPRRRSSQDAAGNGQGEAGVIVGENNGVGDPLPPPPAPPPTNVSAVPNLVHLSLKKKPGRGALVDATGNGEPSVQEIGWVGDRPPNPRRRSSAAVSGVSQIPNGGDQDFGDVDGQIHVGGGGNLITRTRSWAGLGGGTGGMTRMF</sequence>
<feature type="compositionally biased region" description="Low complexity" evidence="1">
    <location>
        <begin position="976"/>
        <end position="986"/>
    </location>
</feature>
<dbReference type="KEGG" id="more:E1B28_010807"/>
<feature type="compositionally biased region" description="Low complexity" evidence="1">
    <location>
        <begin position="572"/>
        <end position="582"/>
    </location>
</feature>
<feature type="compositionally biased region" description="Basic and acidic residues" evidence="1">
    <location>
        <begin position="756"/>
        <end position="775"/>
    </location>
</feature>
<feature type="region of interest" description="Disordered" evidence="1">
    <location>
        <begin position="392"/>
        <end position="421"/>
    </location>
</feature>
<name>A0A9P7RU57_9AGAR</name>
<feature type="compositionally biased region" description="Polar residues" evidence="1">
    <location>
        <begin position="553"/>
        <end position="567"/>
    </location>
</feature>
<feature type="compositionally biased region" description="Polar residues" evidence="1">
    <location>
        <begin position="729"/>
        <end position="755"/>
    </location>
</feature>
<feature type="region of interest" description="Disordered" evidence="1">
    <location>
        <begin position="1322"/>
        <end position="1366"/>
    </location>
</feature>
<dbReference type="RefSeq" id="XP_043005568.1">
    <property type="nucleotide sequence ID" value="XM_043155786.1"/>
</dbReference>
<feature type="compositionally biased region" description="Polar residues" evidence="1">
    <location>
        <begin position="897"/>
        <end position="906"/>
    </location>
</feature>
<reference evidence="3" key="1">
    <citation type="journal article" date="2021" name="Genome Biol. Evol.">
        <title>The assembled and annotated genome of the fairy-ring fungus Marasmius oreades.</title>
        <authorList>
            <person name="Hiltunen M."/>
            <person name="Ament-Velasquez S.L."/>
            <person name="Johannesson H."/>
        </authorList>
    </citation>
    <scope>NUCLEOTIDE SEQUENCE</scope>
    <source>
        <strain evidence="3">03SP1</strain>
    </source>
</reference>
<feature type="compositionally biased region" description="Acidic residues" evidence="1">
    <location>
        <begin position="848"/>
        <end position="862"/>
    </location>
</feature>
<feature type="region of interest" description="Disordered" evidence="1">
    <location>
        <begin position="1220"/>
        <end position="1256"/>
    </location>
</feature>
<dbReference type="Pfam" id="PF08550">
    <property type="entry name" value="GATA_AreA"/>
    <property type="match status" value="1"/>
</dbReference>